<feature type="domain" description="Mur ligase N-terminal catalytic" evidence="13">
    <location>
        <begin position="24"/>
        <end position="96"/>
    </location>
</feature>
<evidence type="ECO:0000256" key="11">
    <source>
        <dbReference type="ARBA" id="ARBA00023316"/>
    </source>
</evidence>
<dbReference type="SUPFAM" id="SSF53244">
    <property type="entry name" value="MurD-like peptide ligases, peptide-binding domain"/>
    <property type="match status" value="1"/>
</dbReference>
<proteinExistence type="inferred from homology"/>
<comment type="caution">
    <text evidence="16">The sequence shown here is derived from an EMBL/GenBank/DDBJ whole genome shotgun (WGS) entry which is preliminary data.</text>
</comment>
<dbReference type="InterPro" id="IPR036565">
    <property type="entry name" value="Mur-like_cat_sf"/>
</dbReference>
<evidence type="ECO:0000256" key="2">
    <source>
        <dbReference type="ARBA" id="ARBA00005898"/>
    </source>
</evidence>
<keyword evidence="5 12" id="KW-0132">Cell division</keyword>
<evidence type="ECO:0000256" key="10">
    <source>
        <dbReference type="ARBA" id="ARBA00023306"/>
    </source>
</evidence>
<dbReference type="InterPro" id="IPR035911">
    <property type="entry name" value="MurE/MurF_N"/>
</dbReference>
<evidence type="ECO:0000256" key="3">
    <source>
        <dbReference type="ARBA" id="ARBA00022490"/>
    </source>
</evidence>
<dbReference type="GO" id="GO:0008765">
    <property type="term" value="F:UDP-N-acetylmuramoylalanyl-D-glutamate-2,6-diaminopimelate ligase activity"/>
    <property type="evidence" value="ECO:0007669"/>
    <property type="project" value="UniProtKB-EC"/>
</dbReference>
<evidence type="ECO:0000256" key="12">
    <source>
        <dbReference type="RuleBase" id="RU004135"/>
    </source>
</evidence>
<keyword evidence="9 12" id="KW-0573">Peptidoglycan synthesis</keyword>
<name>A0ABS2RD71_9BACI</name>
<keyword evidence="7" id="KW-0067">ATP-binding</keyword>
<dbReference type="Gene3D" id="3.40.1190.10">
    <property type="entry name" value="Mur-like, catalytic domain"/>
    <property type="match status" value="1"/>
</dbReference>
<evidence type="ECO:0000313" key="17">
    <source>
        <dbReference type="Proteomes" id="UP000823485"/>
    </source>
</evidence>
<feature type="domain" description="Mur ligase C-terminal" evidence="14">
    <location>
        <begin position="328"/>
        <end position="453"/>
    </location>
</feature>
<keyword evidence="8 12" id="KW-0133">Cell shape</keyword>
<keyword evidence="4 16" id="KW-0436">Ligase</keyword>
<reference evidence="16 17" key="1">
    <citation type="submission" date="2021-01" db="EMBL/GenBank/DDBJ databases">
        <title>Genomic Encyclopedia of Type Strains, Phase IV (KMG-IV): sequencing the most valuable type-strain genomes for metagenomic binning, comparative biology and taxonomic classification.</title>
        <authorList>
            <person name="Goeker M."/>
        </authorList>
    </citation>
    <scope>NUCLEOTIDE SEQUENCE [LARGE SCALE GENOMIC DNA]</scope>
    <source>
        <strain evidence="16 17">DSM 105453</strain>
    </source>
</reference>
<dbReference type="SUPFAM" id="SSF53623">
    <property type="entry name" value="MurD-like peptide ligases, catalytic domain"/>
    <property type="match status" value="1"/>
</dbReference>
<evidence type="ECO:0000256" key="6">
    <source>
        <dbReference type="ARBA" id="ARBA00022741"/>
    </source>
</evidence>
<keyword evidence="3" id="KW-0963">Cytoplasm</keyword>
<dbReference type="InterPro" id="IPR005761">
    <property type="entry name" value="UDP-N-AcMur-Glu-dNH2Pim_ligase"/>
</dbReference>
<dbReference type="RefSeq" id="WP_077113495.1">
    <property type="nucleotide sequence ID" value="NZ_JAFBFH010000052.1"/>
</dbReference>
<comment type="pathway">
    <text evidence="1 12">Cell wall biogenesis; peptidoglycan biosynthesis.</text>
</comment>
<dbReference type="Pfam" id="PF01225">
    <property type="entry name" value="Mur_ligase"/>
    <property type="match status" value="1"/>
</dbReference>
<evidence type="ECO:0000256" key="8">
    <source>
        <dbReference type="ARBA" id="ARBA00022960"/>
    </source>
</evidence>
<dbReference type="NCBIfam" id="TIGR01085">
    <property type="entry name" value="murE"/>
    <property type="match status" value="1"/>
</dbReference>
<dbReference type="PANTHER" id="PTHR23135:SF4">
    <property type="entry name" value="UDP-N-ACETYLMURAMOYL-L-ALANYL-D-GLUTAMATE--2,6-DIAMINOPIMELATE LIGASE MURE HOMOLOG, CHLOROPLASTIC"/>
    <property type="match status" value="1"/>
</dbReference>
<evidence type="ECO:0000259" key="13">
    <source>
        <dbReference type="Pfam" id="PF01225"/>
    </source>
</evidence>
<evidence type="ECO:0000256" key="1">
    <source>
        <dbReference type="ARBA" id="ARBA00004752"/>
    </source>
</evidence>
<keyword evidence="10 12" id="KW-0131">Cell cycle</keyword>
<accession>A0ABS2RD71</accession>
<sequence length="478" mass="54553">MKLSQLLETIDEHDEWRPFHHIEVNGIATNSKLIQQNDLFIAISGYRHDGHHFIQDVVEAGAAAIIGEKEIHLREIPYIRTANSRKALARLAKAYYRPRLDKKVLIGVTGTNGKTTTCFMIKHILEQAGISCSMFTSVQNMVNGQKRASSLTTIDPLNLYKLLSDSQDDVIIMEVSSHGIAQFRVEGIEFDYCLFTNLDHEHLDYHKDMDEYFRVKTKLFQQLKPKGKAIVNAYNEWGKKVVQELRSRGQATHVIGHEEYPLQIIRNNQKERAIALMKTKEKSLELKPGVLGIHNLYNAAMAFWTARMLHLNEEEIIGSLMSFKGVPGRFEMFPHQSEATIVIDYAHTADAFFHCLNTARYDGAKRIIHVFGFRGSRDESKRQQMVKMSSRLSDFIILTLDDLNGILYEEMVSQLHLLNEASKGIVIPDRTLAIEYAVKHARKGDWIVITGKGTETYQQSFSLPARSDVETVRFICSQ</sequence>
<keyword evidence="6" id="KW-0547">Nucleotide-binding</keyword>
<dbReference type="InterPro" id="IPR018109">
    <property type="entry name" value="Folylpolyglutamate_synth_CS"/>
</dbReference>
<comment type="subcellular location">
    <subcellularLocation>
        <location evidence="12">Cytoplasm</location>
    </subcellularLocation>
</comment>
<dbReference type="SUPFAM" id="SSF63418">
    <property type="entry name" value="MurE/MurF N-terminal domain"/>
    <property type="match status" value="1"/>
</dbReference>
<dbReference type="Gene3D" id="3.90.190.20">
    <property type="entry name" value="Mur ligase, C-terminal domain"/>
    <property type="match status" value="1"/>
</dbReference>
<keyword evidence="11 12" id="KW-0961">Cell wall biogenesis/degradation</keyword>
<dbReference type="Pfam" id="PF08245">
    <property type="entry name" value="Mur_ligase_M"/>
    <property type="match status" value="1"/>
</dbReference>
<dbReference type="InterPro" id="IPR004101">
    <property type="entry name" value="Mur_ligase_C"/>
</dbReference>
<dbReference type="Pfam" id="PF02875">
    <property type="entry name" value="Mur_ligase_C"/>
    <property type="match status" value="1"/>
</dbReference>
<dbReference type="Gene3D" id="3.40.1390.10">
    <property type="entry name" value="MurE/MurF, N-terminal domain"/>
    <property type="match status" value="1"/>
</dbReference>
<evidence type="ECO:0000259" key="15">
    <source>
        <dbReference type="Pfam" id="PF08245"/>
    </source>
</evidence>
<dbReference type="InterPro" id="IPR036615">
    <property type="entry name" value="Mur_ligase_C_dom_sf"/>
</dbReference>
<protein>
    <submittedName>
        <fullName evidence="16">UDP-N-acetylmuramoyl-L-alanyl-D-glutamate--2, 6-diaminopimelate ligase</fullName>
        <ecNumber evidence="16">6.3.2.13</ecNumber>
    </submittedName>
</protein>
<evidence type="ECO:0000256" key="4">
    <source>
        <dbReference type="ARBA" id="ARBA00022598"/>
    </source>
</evidence>
<evidence type="ECO:0000256" key="7">
    <source>
        <dbReference type="ARBA" id="ARBA00022840"/>
    </source>
</evidence>
<dbReference type="EC" id="6.3.2.13" evidence="16"/>
<dbReference type="EMBL" id="JAFBFH010000052">
    <property type="protein sequence ID" value="MBM7717524.1"/>
    <property type="molecule type" value="Genomic_DNA"/>
</dbReference>
<dbReference type="Proteomes" id="UP000823485">
    <property type="component" value="Unassembled WGS sequence"/>
</dbReference>
<dbReference type="InterPro" id="IPR013221">
    <property type="entry name" value="Mur_ligase_cen"/>
</dbReference>
<evidence type="ECO:0000313" key="16">
    <source>
        <dbReference type="EMBL" id="MBM7717524.1"/>
    </source>
</evidence>
<organism evidence="16 17">
    <name type="scientific">Siminovitchia thermophila</name>
    <dbReference type="NCBI Taxonomy" id="1245522"/>
    <lineage>
        <taxon>Bacteria</taxon>
        <taxon>Bacillati</taxon>
        <taxon>Bacillota</taxon>
        <taxon>Bacilli</taxon>
        <taxon>Bacillales</taxon>
        <taxon>Bacillaceae</taxon>
        <taxon>Siminovitchia</taxon>
    </lineage>
</organism>
<comment type="similarity">
    <text evidence="2">Belongs to the MurCDEF family. MurE subfamily.</text>
</comment>
<dbReference type="PROSITE" id="PS01011">
    <property type="entry name" value="FOLYLPOLYGLU_SYNT_1"/>
    <property type="match status" value="1"/>
</dbReference>
<evidence type="ECO:0000256" key="5">
    <source>
        <dbReference type="ARBA" id="ARBA00022618"/>
    </source>
</evidence>
<dbReference type="InterPro" id="IPR000713">
    <property type="entry name" value="Mur_ligase_N"/>
</dbReference>
<gene>
    <name evidence="16" type="ORF">JOC94_004553</name>
</gene>
<dbReference type="PANTHER" id="PTHR23135">
    <property type="entry name" value="MUR LIGASE FAMILY MEMBER"/>
    <property type="match status" value="1"/>
</dbReference>
<keyword evidence="17" id="KW-1185">Reference proteome</keyword>
<evidence type="ECO:0000259" key="14">
    <source>
        <dbReference type="Pfam" id="PF02875"/>
    </source>
</evidence>
<feature type="domain" description="Mur ligase central" evidence="15">
    <location>
        <begin position="108"/>
        <end position="304"/>
    </location>
</feature>
<dbReference type="NCBIfam" id="NF001126">
    <property type="entry name" value="PRK00139.1-4"/>
    <property type="match status" value="1"/>
</dbReference>
<evidence type="ECO:0000256" key="9">
    <source>
        <dbReference type="ARBA" id="ARBA00022984"/>
    </source>
</evidence>